<dbReference type="GO" id="GO:0030425">
    <property type="term" value="C:dendrite"/>
    <property type="evidence" value="ECO:0007669"/>
    <property type="project" value="TreeGrafter"/>
</dbReference>
<feature type="transmembrane region" description="Helical" evidence="8">
    <location>
        <begin position="69"/>
        <end position="94"/>
    </location>
</feature>
<sequence>MSNKLKRYRLLLAVAAAGYLIPCSYNNRTGLFACSCRNAFLAVCNVFFFACFVWYDFIMLTKLYTTQPIVLLAIIAIDMTVYNLLIFCIILNALRNRNCFVQLLNCLFAQEDWMVEWIAVEGSLQQPSRHKVDSLVCLVVLVLYYIPYNALFVYDYYMILMDMVILMRFCYMFLFLELFRTCVLLIRERMRQLQTLLAQRESCDTSLCVEEIVHVFLERFQRYCGLIDSANKCFSVPLTHILLQIVLERTVAGYDIYEHLRAARRMPLWDFYGLLYRQLWEIIYIVLVVVLAWTCESAALQVEETALCTRHFDDYRLQNTRAAKQIQKFLLKNLHQKKKFSACGFFDIDNTVIYMVFSSIVTYLVILIQFKQLETDLTQSPGSFNVTNNGTTVDP</sequence>
<dbReference type="EnsemblMetazoa" id="AEPI001318-RA">
    <property type="protein sequence ID" value="AEPI001318-PA"/>
    <property type="gene ID" value="AEPI001318"/>
</dbReference>
<evidence type="ECO:0000256" key="4">
    <source>
        <dbReference type="ARBA" id="ARBA00022989"/>
    </source>
</evidence>
<dbReference type="GO" id="GO:0008049">
    <property type="term" value="P:male courtship behavior"/>
    <property type="evidence" value="ECO:0007669"/>
    <property type="project" value="TreeGrafter"/>
</dbReference>
<dbReference type="GO" id="GO:0030424">
    <property type="term" value="C:axon"/>
    <property type="evidence" value="ECO:0007669"/>
    <property type="project" value="TreeGrafter"/>
</dbReference>
<feature type="transmembrane region" description="Helical" evidence="8">
    <location>
        <begin position="165"/>
        <end position="186"/>
    </location>
</feature>
<dbReference type="GO" id="GO:0005886">
    <property type="term" value="C:plasma membrane"/>
    <property type="evidence" value="ECO:0007669"/>
    <property type="project" value="UniProtKB-SubCell"/>
</dbReference>
<dbReference type="STRING" id="199890.A0A182P330"/>
<feature type="transmembrane region" description="Helical" evidence="8">
    <location>
        <begin position="132"/>
        <end position="153"/>
    </location>
</feature>
<feature type="transmembrane region" description="Helical" evidence="8">
    <location>
        <begin position="274"/>
        <end position="293"/>
    </location>
</feature>
<proteinExistence type="inferred from homology"/>
<evidence type="ECO:0000313" key="9">
    <source>
        <dbReference type="EnsemblMetazoa" id="AEPI001318-PA"/>
    </source>
</evidence>
<feature type="transmembrane region" description="Helical" evidence="8">
    <location>
        <begin position="352"/>
        <end position="370"/>
    </location>
</feature>
<dbReference type="VEuPathDB" id="VectorBase:AEPI001318"/>
<keyword evidence="6 8" id="KW-0675">Receptor</keyword>
<organism evidence="9 10">
    <name type="scientific">Anopheles epiroticus</name>
    <dbReference type="NCBI Taxonomy" id="199890"/>
    <lineage>
        <taxon>Eukaryota</taxon>
        <taxon>Metazoa</taxon>
        <taxon>Ecdysozoa</taxon>
        <taxon>Arthropoda</taxon>
        <taxon>Hexapoda</taxon>
        <taxon>Insecta</taxon>
        <taxon>Pterygota</taxon>
        <taxon>Neoptera</taxon>
        <taxon>Endopterygota</taxon>
        <taxon>Diptera</taxon>
        <taxon>Nematocera</taxon>
        <taxon>Culicoidea</taxon>
        <taxon>Culicidae</taxon>
        <taxon>Anophelinae</taxon>
        <taxon>Anopheles</taxon>
    </lineage>
</organism>
<dbReference type="Pfam" id="PF08395">
    <property type="entry name" value="7tm_7"/>
    <property type="match status" value="1"/>
</dbReference>
<dbReference type="GO" id="GO:0050909">
    <property type="term" value="P:sensory perception of taste"/>
    <property type="evidence" value="ECO:0007669"/>
    <property type="project" value="InterPro"/>
</dbReference>
<dbReference type="PANTHER" id="PTHR21143:SF134">
    <property type="entry name" value="GUSTATORY RECEPTOR"/>
    <property type="match status" value="1"/>
</dbReference>
<evidence type="ECO:0000256" key="8">
    <source>
        <dbReference type="RuleBase" id="RU363108"/>
    </source>
</evidence>
<reference evidence="10" key="1">
    <citation type="submission" date="2013-03" db="EMBL/GenBank/DDBJ databases">
        <title>The Genome Sequence of Anopheles epiroticus epiroticus2.</title>
        <authorList>
            <consortium name="The Broad Institute Genomics Platform"/>
            <person name="Neafsey D.E."/>
            <person name="Howell P."/>
            <person name="Walker B."/>
            <person name="Young S.K."/>
            <person name="Zeng Q."/>
            <person name="Gargeya S."/>
            <person name="Fitzgerald M."/>
            <person name="Haas B."/>
            <person name="Abouelleil A."/>
            <person name="Allen A.W."/>
            <person name="Alvarado L."/>
            <person name="Arachchi H.M."/>
            <person name="Berlin A.M."/>
            <person name="Chapman S.B."/>
            <person name="Gainer-Dewar J."/>
            <person name="Goldberg J."/>
            <person name="Griggs A."/>
            <person name="Gujja S."/>
            <person name="Hansen M."/>
            <person name="Howarth C."/>
            <person name="Imamovic A."/>
            <person name="Ireland A."/>
            <person name="Larimer J."/>
            <person name="McCowan C."/>
            <person name="Murphy C."/>
            <person name="Pearson M."/>
            <person name="Poon T.W."/>
            <person name="Priest M."/>
            <person name="Roberts A."/>
            <person name="Saif S."/>
            <person name="Shea T."/>
            <person name="Sisk P."/>
            <person name="Sykes S."/>
            <person name="Wortman J."/>
            <person name="Nusbaum C."/>
            <person name="Birren B."/>
        </authorList>
    </citation>
    <scope>NUCLEOTIDE SEQUENCE [LARGE SCALE GENOMIC DNA]</scope>
    <source>
        <strain evidence="10">Epiroticus2</strain>
    </source>
</reference>
<protein>
    <recommendedName>
        <fullName evidence="8">Gustatory receptor</fullName>
    </recommendedName>
</protein>
<keyword evidence="2 8" id="KW-1003">Cell membrane</keyword>
<accession>A0A182P330</accession>
<dbReference type="GO" id="GO:0007635">
    <property type="term" value="P:chemosensory behavior"/>
    <property type="evidence" value="ECO:0007669"/>
    <property type="project" value="TreeGrafter"/>
</dbReference>
<evidence type="ECO:0000256" key="1">
    <source>
        <dbReference type="ARBA" id="ARBA00004651"/>
    </source>
</evidence>
<keyword evidence="10" id="KW-1185">Reference proteome</keyword>
<evidence type="ECO:0000313" key="10">
    <source>
        <dbReference type="Proteomes" id="UP000075885"/>
    </source>
</evidence>
<keyword evidence="4 8" id="KW-1133">Transmembrane helix</keyword>
<dbReference type="GO" id="GO:0007165">
    <property type="term" value="P:signal transduction"/>
    <property type="evidence" value="ECO:0007669"/>
    <property type="project" value="UniProtKB-KW"/>
</dbReference>
<dbReference type="Proteomes" id="UP000075885">
    <property type="component" value="Unassembled WGS sequence"/>
</dbReference>
<comment type="subcellular location">
    <subcellularLocation>
        <location evidence="1 8">Cell membrane</location>
        <topology evidence="1 8">Multi-pass membrane protein</topology>
    </subcellularLocation>
</comment>
<feature type="transmembrane region" description="Helical" evidence="8">
    <location>
        <begin position="38"/>
        <end position="57"/>
    </location>
</feature>
<evidence type="ECO:0000256" key="6">
    <source>
        <dbReference type="ARBA" id="ARBA00023170"/>
    </source>
</evidence>
<reference evidence="9" key="2">
    <citation type="submission" date="2020-05" db="UniProtKB">
        <authorList>
            <consortium name="EnsemblMetazoa"/>
        </authorList>
    </citation>
    <scope>IDENTIFICATION</scope>
    <source>
        <strain evidence="9">Epiroticus2</strain>
    </source>
</reference>
<comment type="similarity">
    <text evidence="8">Belongs to the insect chemoreceptor superfamily. Gustatory receptor (GR) family.</text>
</comment>
<name>A0A182P330_9DIPT</name>
<evidence type="ECO:0000256" key="5">
    <source>
        <dbReference type="ARBA" id="ARBA00023136"/>
    </source>
</evidence>
<dbReference type="GO" id="GO:0043025">
    <property type="term" value="C:neuronal cell body"/>
    <property type="evidence" value="ECO:0007669"/>
    <property type="project" value="TreeGrafter"/>
</dbReference>
<keyword evidence="7 8" id="KW-0807">Transducer</keyword>
<keyword evidence="3 8" id="KW-0812">Transmembrane</keyword>
<dbReference type="PANTHER" id="PTHR21143">
    <property type="entry name" value="INVERTEBRATE GUSTATORY RECEPTOR"/>
    <property type="match status" value="1"/>
</dbReference>
<dbReference type="InterPro" id="IPR013604">
    <property type="entry name" value="7TM_chemorcpt"/>
</dbReference>
<comment type="function">
    <text evidence="8">Gustatory receptor which mediates acceptance or avoidance behavior, depending on its substrates.</text>
</comment>
<evidence type="ECO:0000256" key="7">
    <source>
        <dbReference type="ARBA" id="ARBA00023224"/>
    </source>
</evidence>
<evidence type="ECO:0000256" key="3">
    <source>
        <dbReference type="ARBA" id="ARBA00022692"/>
    </source>
</evidence>
<dbReference type="AlphaFoldDB" id="A0A182P330"/>
<evidence type="ECO:0000256" key="2">
    <source>
        <dbReference type="ARBA" id="ARBA00022475"/>
    </source>
</evidence>
<comment type="caution">
    <text evidence="8">Lacks conserved residue(s) required for the propagation of feature annotation.</text>
</comment>
<keyword evidence="5 8" id="KW-0472">Membrane</keyword>